<feature type="region of interest" description="Disordered" evidence="1">
    <location>
        <begin position="1"/>
        <end position="29"/>
    </location>
</feature>
<gene>
    <name evidence="2" type="ORF">EC957_009004</name>
</gene>
<name>A0A9P6FCM7_9FUNG</name>
<dbReference type="AlphaFoldDB" id="A0A9P6FCM7"/>
<keyword evidence="3" id="KW-1185">Reference proteome</keyword>
<evidence type="ECO:0000313" key="2">
    <source>
        <dbReference type="EMBL" id="KAF9547000.1"/>
    </source>
</evidence>
<sequence>MTIAPSSRSSYHSAPSSSSSSTADTTETFSAHWKKLRVDSQSAAEIPHVFFDIEHPSSTHKVVSACHRSGPSAESSTAHSANSPPTELDLVIAALLLTVVKQDEEDDDDNKDDGEEDDGEEDDGLQYGYSCWTPTNRRLHQGKDI</sequence>
<feature type="region of interest" description="Disordered" evidence="1">
    <location>
        <begin position="101"/>
        <end position="145"/>
    </location>
</feature>
<feature type="region of interest" description="Disordered" evidence="1">
    <location>
        <begin position="60"/>
        <end position="85"/>
    </location>
</feature>
<organism evidence="2 3">
    <name type="scientific">Mortierella hygrophila</name>
    <dbReference type="NCBI Taxonomy" id="979708"/>
    <lineage>
        <taxon>Eukaryota</taxon>
        <taxon>Fungi</taxon>
        <taxon>Fungi incertae sedis</taxon>
        <taxon>Mucoromycota</taxon>
        <taxon>Mortierellomycotina</taxon>
        <taxon>Mortierellomycetes</taxon>
        <taxon>Mortierellales</taxon>
        <taxon>Mortierellaceae</taxon>
        <taxon>Mortierella</taxon>
    </lineage>
</organism>
<comment type="caution">
    <text evidence="2">The sequence shown here is derived from an EMBL/GenBank/DDBJ whole genome shotgun (WGS) entry which is preliminary data.</text>
</comment>
<reference evidence="2" key="1">
    <citation type="journal article" date="2020" name="Fungal Divers.">
        <title>Resolving the Mortierellaceae phylogeny through synthesis of multi-gene phylogenetics and phylogenomics.</title>
        <authorList>
            <person name="Vandepol N."/>
            <person name="Liber J."/>
            <person name="Desiro A."/>
            <person name="Na H."/>
            <person name="Kennedy M."/>
            <person name="Barry K."/>
            <person name="Grigoriev I.V."/>
            <person name="Miller A.N."/>
            <person name="O'Donnell K."/>
            <person name="Stajich J.E."/>
            <person name="Bonito G."/>
        </authorList>
    </citation>
    <scope>NUCLEOTIDE SEQUENCE</scope>
    <source>
        <strain evidence="2">NRRL 2591</strain>
    </source>
</reference>
<dbReference type="Proteomes" id="UP000723463">
    <property type="component" value="Unassembled WGS sequence"/>
</dbReference>
<feature type="compositionally biased region" description="Polar residues" evidence="1">
    <location>
        <begin position="72"/>
        <end position="85"/>
    </location>
</feature>
<protein>
    <submittedName>
        <fullName evidence="2">Uncharacterized protein</fullName>
    </submittedName>
</protein>
<dbReference type="EMBL" id="JAAAXW010000048">
    <property type="protein sequence ID" value="KAF9547000.1"/>
    <property type="molecule type" value="Genomic_DNA"/>
</dbReference>
<accession>A0A9P6FCM7</accession>
<evidence type="ECO:0000313" key="3">
    <source>
        <dbReference type="Proteomes" id="UP000723463"/>
    </source>
</evidence>
<proteinExistence type="predicted"/>
<evidence type="ECO:0000256" key="1">
    <source>
        <dbReference type="SAM" id="MobiDB-lite"/>
    </source>
</evidence>
<feature type="compositionally biased region" description="Acidic residues" evidence="1">
    <location>
        <begin position="103"/>
        <end position="124"/>
    </location>
</feature>